<dbReference type="RefSeq" id="WP_186886965.1">
    <property type="nucleotide sequence ID" value="NZ_JACONZ010000001.1"/>
</dbReference>
<comment type="caution">
    <text evidence="6">The sequence shown here is derived from an EMBL/GenBank/DDBJ whole genome shotgun (WGS) entry which is preliminary data.</text>
</comment>
<dbReference type="GO" id="GO:0005737">
    <property type="term" value="C:cytoplasm"/>
    <property type="evidence" value="ECO:0007669"/>
    <property type="project" value="TreeGrafter"/>
</dbReference>
<keyword evidence="1" id="KW-0479">Metal-binding</keyword>
<dbReference type="GO" id="GO:0016798">
    <property type="term" value="F:hydrolase activity, acting on glycosyl bonds"/>
    <property type="evidence" value="ECO:0007669"/>
    <property type="project" value="UniProtKB-KW"/>
</dbReference>
<evidence type="ECO:0000313" key="7">
    <source>
        <dbReference type="Proteomes" id="UP000659630"/>
    </source>
</evidence>
<keyword evidence="3" id="KW-0464">Manganese</keyword>
<protein>
    <submittedName>
        <fullName evidence="6">Pseudouridine-5'-phosphate glycosidase</fullName>
    </submittedName>
</protein>
<evidence type="ECO:0000313" key="6">
    <source>
        <dbReference type="EMBL" id="MBC5580626.1"/>
    </source>
</evidence>
<dbReference type="SUPFAM" id="SSF110581">
    <property type="entry name" value="Indigoidine synthase A-like"/>
    <property type="match status" value="1"/>
</dbReference>
<reference evidence="6" key="1">
    <citation type="submission" date="2020-08" db="EMBL/GenBank/DDBJ databases">
        <title>Genome public.</title>
        <authorList>
            <person name="Liu C."/>
            <person name="Sun Q."/>
        </authorList>
    </citation>
    <scope>NUCLEOTIDE SEQUENCE</scope>
    <source>
        <strain evidence="6">BX8</strain>
    </source>
</reference>
<keyword evidence="7" id="KW-1185">Reference proteome</keyword>
<evidence type="ECO:0000256" key="2">
    <source>
        <dbReference type="ARBA" id="ARBA00022801"/>
    </source>
</evidence>
<evidence type="ECO:0000256" key="4">
    <source>
        <dbReference type="ARBA" id="ARBA00023239"/>
    </source>
</evidence>
<evidence type="ECO:0000256" key="5">
    <source>
        <dbReference type="ARBA" id="ARBA00023295"/>
    </source>
</evidence>
<dbReference type="GO" id="GO:0046872">
    <property type="term" value="F:metal ion binding"/>
    <property type="evidence" value="ECO:0007669"/>
    <property type="project" value="UniProtKB-KW"/>
</dbReference>
<keyword evidence="4" id="KW-0456">Lyase</keyword>
<organism evidence="6 7">
    <name type="scientific">Anaerofilum hominis</name>
    <dbReference type="NCBI Taxonomy" id="2763016"/>
    <lineage>
        <taxon>Bacteria</taxon>
        <taxon>Bacillati</taxon>
        <taxon>Bacillota</taxon>
        <taxon>Clostridia</taxon>
        <taxon>Eubacteriales</taxon>
        <taxon>Oscillospiraceae</taxon>
        <taxon>Anaerofilum</taxon>
    </lineage>
</organism>
<dbReference type="InterPro" id="IPR022830">
    <property type="entry name" value="Indigdn_synthA-like"/>
</dbReference>
<dbReference type="PANTHER" id="PTHR42909:SF1">
    <property type="entry name" value="CARBOHYDRATE KINASE PFKB DOMAIN-CONTAINING PROTEIN"/>
    <property type="match status" value="1"/>
</dbReference>
<keyword evidence="5 6" id="KW-0326">Glycosidase</keyword>
<dbReference type="Gene3D" id="3.40.1790.10">
    <property type="entry name" value="Indigoidine synthase domain"/>
    <property type="match status" value="1"/>
</dbReference>
<evidence type="ECO:0000256" key="3">
    <source>
        <dbReference type="ARBA" id="ARBA00023211"/>
    </source>
</evidence>
<keyword evidence="2" id="KW-0378">Hydrolase</keyword>
<dbReference type="EMBL" id="JACONZ010000001">
    <property type="protein sequence ID" value="MBC5580626.1"/>
    <property type="molecule type" value="Genomic_DNA"/>
</dbReference>
<sequence length="254" mass="25148">MNPMRYLSVAPEVERAIACGKPVTAFPSAPLAGGWAAALAAAGRAVRDAGGVPAVIAVLGGKLRIGADPGELDALEKRQAQPAGRASLPILLASSADAPAAVSSALLAAAMAGIPVLAVPLLGEPEQPGAETAEVPADLHALAHTPVAVVCAGFSHLFDPGRCLAYLASCGVPLIGLGGGDFPALPDAARPLHLCASAPPEAARVMASKWDLGLPGGLLALLPSASQVPPADSLSLCAGTAVQLAAAYAALRRR</sequence>
<evidence type="ECO:0000256" key="1">
    <source>
        <dbReference type="ARBA" id="ARBA00022723"/>
    </source>
</evidence>
<dbReference type="GO" id="GO:0004730">
    <property type="term" value="F:pseudouridylate synthase activity"/>
    <property type="evidence" value="ECO:0007669"/>
    <property type="project" value="InterPro"/>
</dbReference>
<gene>
    <name evidence="6" type="ORF">H8S23_03820</name>
</gene>
<dbReference type="Pfam" id="PF04227">
    <property type="entry name" value="Indigoidine_A"/>
    <property type="match status" value="1"/>
</dbReference>
<dbReference type="AlphaFoldDB" id="A0A923KVB8"/>
<dbReference type="InterPro" id="IPR007342">
    <property type="entry name" value="PsuG"/>
</dbReference>
<dbReference type="PANTHER" id="PTHR42909">
    <property type="entry name" value="ZGC:136858"/>
    <property type="match status" value="1"/>
</dbReference>
<dbReference type="Proteomes" id="UP000659630">
    <property type="component" value="Unassembled WGS sequence"/>
</dbReference>
<proteinExistence type="predicted"/>
<name>A0A923KVB8_9FIRM</name>
<accession>A0A923KVB8</accession>